<evidence type="ECO:0000256" key="1">
    <source>
        <dbReference type="ARBA" id="ARBA00004328"/>
    </source>
</evidence>
<dbReference type="GO" id="GO:0044423">
    <property type="term" value="C:virion component"/>
    <property type="evidence" value="ECO:0007669"/>
    <property type="project" value="UniProtKB-KW"/>
</dbReference>
<dbReference type="GO" id="GO:0051701">
    <property type="term" value="P:biological process involved in interaction with host"/>
    <property type="evidence" value="ECO:0007669"/>
    <property type="project" value="UniProtKB-ARBA"/>
</dbReference>
<sequence length="704" mass="74747">MAIYDLGTASLVENGEVTGVGTTWKAPLTLIRAGATIVFKTEPVQIYTISEIISDTQINVYNPNSETVPAGTGYAILAHDGITVQGLAQDVAETLRYYQSRETEIADAVDAFNNFDSADFESKVAQVDAQHGDVVSIGAQVANDAAQVTTDKNAAAASATSALSAKDAAATSAQEAADYAASLDTQNLLRKDLALSDLTDKPLARQNLDVYSKGEISSRGFVSVKDFGAKGDGVTDDSDAIISALNSSLNVYFPAGTYIQSKQVTIRSGHYIVLGTSTIQLTSELVTAAWRASYANNFSIIGGRFVGTGLDNTSGNGHMILLENCEYGLVDGCIITKGSQDGLRMVSCRNMIIDKARSFNNLVCGIQDRDGFNNSILSGKFNYNGNTGVAPANNLGRGILLWRCVGSIVSNVTTNNNTEYGLRVYSQNDDVSSSSSILISGVQSSNNQKIDVYVYNEEGGLNSINLSNTSIYRNSQPNSAMVSIQGSNIVCSNFVLKQIGNRLATPCVSFYNATNCSFSSSSATNVGQLFSFSGGGGVEISDIVAECSKVGFGGVNVRYKGCRFTHGGESTTDVAIDANTSKNSIINCYFDGFYRNITWNSQGMVIIGNESANTTDTSVRMYGDGLPYLTFYGNRFDTATNPSILGSLTRTDNKSRATAYGGAAPTTLTWVAGDIVYNINPSGTSFIEKWICTSSGTPGTWIAK</sequence>
<comment type="subcellular location">
    <subcellularLocation>
        <location evidence="1">Virion</location>
    </subcellularLocation>
</comment>
<dbReference type="InterPro" id="IPR012334">
    <property type="entry name" value="Pectin_lyas_fold"/>
</dbReference>
<dbReference type="InterPro" id="IPR011050">
    <property type="entry name" value="Pectin_lyase_fold/virulence"/>
</dbReference>
<reference evidence="4" key="1">
    <citation type="journal article" date="2021" name="PLoS Biol.">
        <title>Systematic exploration of Escherichia coli phage-host interactions with the BASEL phage collection.</title>
        <authorList>
            <person name="Maffei E."/>
            <person name="Shaidullina A."/>
            <person name="Burkolter M."/>
            <person name="Heyer Y."/>
            <person name="Estermann F."/>
            <person name="Druelle V."/>
            <person name="Sauer P."/>
            <person name="Willi L."/>
            <person name="Michaelis S."/>
            <person name="Hilbi H."/>
            <person name="Thaler D.S."/>
            <person name="Harms A."/>
        </authorList>
    </citation>
    <scope>NUCLEOTIDE SEQUENCE</scope>
    <source>
        <strain evidence="4">Bas03</strain>
    </source>
</reference>
<proteinExistence type="predicted"/>
<gene>
    <name evidence="4" type="ORF">bas03_0037</name>
</gene>
<dbReference type="GO" id="GO:0019058">
    <property type="term" value="P:viral life cycle"/>
    <property type="evidence" value="ECO:0007669"/>
    <property type="project" value="UniProtKB-ARBA"/>
</dbReference>
<dbReference type="InterPro" id="IPR006626">
    <property type="entry name" value="PbH1"/>
</dbReference>
<dbReference type="SUPFAM" id="SSF51126">
    <property type="entry name" value="Pectin lyase-like"/>
    <property type="match status" value="2"/>
</dbReference>
<evidence type="ECO:0000313" key="5">
    <source>
        <dbReference type="Proteomes" id="UP000828115"/>
    </source>
</evidence>
<evidence type="ECO:0000313" key="4">
    <source>
        <dbReference type="EMBL" id="QXV81864.1"/>
    </source>
</evidence>
<keyword evidence="5" id="KW-1185">Reference proteome</keyword>
<accession>A0AAE8B2G9</accession>
<evidence type="ECO:0000256" key="2">
    <source>
        <dbReference type="ARBA" id="ARBA00022844"/>
    </source>
</evidence>
<dbReference type="InterPro" id="IPR024535">
    <property type="entry name" value="RHGA/B-epi-like_pectate_lyase"/>
</dbReference>
<dbReference type="Proteomes" id="UP000828115">
    <property type="component" value="Segment"/>
</dbReference>
<feature type="domain" description="Rhamnogalacturonase A/B/Epimerase-like pectate lyase" evidence="3">
    <location>
        <begin position="221"/>
        <end position="427"/>
    </location>
</feature>
<evidence type="ECO:0000259" key="3">
    <source>
        <dbReference type="Pfam" id="PF12708"/>
    </source>
</evidence>
<protein>
    <submittedName>
        <fullName evidence="4">Lateral tail fiber protein</fullName>
    </submittedName>
</protein>
<dbReference type="Gene3D" id="2.160.20.10">
    <property type="entry name" value="Single-stranded right-handed beta-helix, Pectin lyase-like"/>
    <property type="match status" value="1"/>
</dbReference>
<name>A0AAE8B2G9_9CAUD</name>
<keyword evidence="2" id="KW-0946">Virion</keyword>
<dbReference type="Pfam" id="PF12708">
    <property type="entry name" value="Pect-lyase_RHGA_epim"/>
    <property type="match status" value="1"/>
</dbReference>
<organism evidence="4 5">
    <name type="scientific">Escherichia phage JulesPiccard</name>
    <dbReference type="NCBI Taxonomy" id="2851956"/>
    <lineage>
        <taxon>Viruses</taxon>
        <taxon>Duplodnaviria</taxon>
        <taxon>Heunggongvirae</taxon>
        <taxon>Uroviricota</taxon>
        <taxon>Caudoviricetes</taxon>
        <taxon>Drexlerviridae</taxon>
        <taxon>Braunvirinae</taxon>
        <taxon>Julespiccardvirus</taxon>
        <taxon>Julespiccardvirus julespiccard</taxon>
    </lineage>
</organism>
<dbReference type="EMBL" id="MZ501087">
    <property type="protein sequence ID" value="QXV81864.1"/>
    <property type="molecule type" value="Genomic_DNA"/>
</dbReference>
<dbReference type="SMART" id="SM00710">
    <property type="entry name" value="PbH1"/>
    <property type="match status" value="7"/>
</dbReference>